<keyword evidence="4" id="KW-1185">Reference proteome</keyword>
<dbReference type="AlphaFoldDB" id="A0A9P5Q3D3"/>
<dbReference type="EMBL" id="JADNRY010000013">
    <property type="protein sequence ID" value="KAF9074321.1"/>
    <property type="molecule type" value="Genomic_DNA"/>
</dbReference>
<feature type="region of interest" description="Disordered" evidence="1">
    <location>
        <begin position="306"/>
        <end position="326"/>
    </location>
</feature>
<evidence type="ECO:0000256" key="1">
    <source>
        <dbReference type="SAM" id="MobiDB-lite"/>
    </source>
</evidence>
<evidence type="ECO:0000313" key="4">
    <source>
        <dbReference type="Proteomes" id="UP000772434"/>
    </source>
</evidence>
<dbReference type="OrthoDB" id="3359616at2759"/>
<dbReference type="Proteomes" id="UP000772434">
    <property type="component" value="Unassembled WGS sequence"/>
</dbReference>
<reference evidence="3" key="1">
    <citation type="submission" date="2020-11" db="EMBL/GenBank/DDBJ databases">
        <authorList>
            <consortium name="DOE Joint Genome Institute"/>
            <person name="Ahrendt S."/>
            <person name="Riley R."/>
            <person name="Andreopoulos W."/>
            <person name="Labutti K."/>
            <person name="Pangilinan J."/>
            <person name="Ruiz-Duenas F.J."/>
            <person name="Barrasa J.M."/>
            <person name="Sanchez-Garcia M."/>
            <person name="Camarero S."/>
            <person name="Miyauchi S."/>
            <person name="Serrano A."/>
            <person name="Linde D."/>
            <person name="Babiker R."/>
            <person name="Drula E."/>
            <person name="Ayuso-Fernandez I."/>
            <person name="Pacheco R."/>
            <person name="Padilla G."/>
            <person name="Ferreira P."/>
            <person name="Barriuso J."/>
            <person name="Kellner H."/>
            <person name="Castanera R."/>
            <person name="Alfaro M."/>
            <person name="Ramirez L."/>
            <person name="Pisabarro A.G."/>
            <person name="Kuo A."/>
            <person name="Tritt A."/>
            <person name="Lipzen A."/>
            <person name="He G."/>
            <person name="Yan M."/>
            <person name="Ng V."/>
            <person name="Cullen D."/>
            <person name="Martin F."/>
            <person name="Rosso M.-N."/>
            <person name="Henrissat B."/>
            <person name="Hibbett D."/>
            <person name="Martinez A.T."/>
            <person name="Grigoriev I.V."/>
        </authorList>
    </citation>
    <scope>NUCLEOTIDE SEQUENCE</scope>
    <source>
        <strain evidence="3">AH 40177</strain>
    </source>
</reference>
<comment type="caution">
    <text evidence="3">The sequence shown here is derived from an EMBL/GenBank/DDBJ whole genome shotgun (WGS) entry which is preliminary data.</text>
</comment>
<accession>A0A9P5Q3D3</accession>
<organism evidence="3 4">
    <name type="scientific">Rhodocollybia butyracea</name>
    <dbReference type="NCBI Taxonomy" id="206335"/>
    <lineage>
        <taxon>Eukaryota</taxon>
        <taxon>Fungi</taxon>
        <taxon>Dikarya</taxon>
        <taxon>Basidiomycota</taxon>
        <taxon>Agaricomycotina</taxon>
        <taxon>Agaricomycetes</taxon>
        <taxon>Agaricomycetidae</taxon>
        <taxon>Agaricales</taxon>
        <taxon>Marasmiineae</taxon>
        <taxon>Omphalotaceae</taxon>
        <taxon>Rhodocollybia</taxon>
    </lineage>
</organism>
<evidence type="ECO:0000313" key="3">
    <source>
        <dbReference type="EMBL" id="KAF9074321.1"/>
    </source>
</evidence>
<feature type="region of interest" description="Disordered" evidence="1">
    <location>
        <begin position="151"/>
        <end position="179"/>
    </location>
</feature>
<keyword evidence="2" id="KW-0812">Transmembrane</keyword>
<feature type="compositionally biased region" description="Low complexity" evidence="1">
    <location>
        <begin position="152"/>
        <end position="179"/>
    </location>
</feature>
<sequence>MALSNISFGNEDATHLQYASFTNAWFIDGTYDATNTGQSGTLSSTHDNSANVTFVFPRAANAVYYYGIRRCCGGLYAACVDCAPNTPIEGFESIDAVNTTDDGRNPPVVLWSQVFSEPGIHTVILTNQLDNRFNGNSEITLASFALQVQGDSTSSSSPSPSSTSSSSPSTLQPSSSLLSSSTPFPITTISATPTSNLSTSSSNEIPLAPLLGGLLGGLVVLGCVLAAILFYRHRHRYTPSDLNSLAVGPRSYITPFTVSEASTGNEDTTTTYIPSSVLPMKPSYGQGDIIRRQFPMDPRLEARLLQTDSESESERTLPPSYDQLFP</sequence>
<keyword evidence="2" id="KW-1133">Transmembrane helix</keyword>
<name>A0A9P5Q3D3_9AGAR</name>
<evidence type="ECO:0000256" key="2">
    <source>
        <dbReference type="SAM" id="Phobius"/>
    </source>
</evidence>
<keyword evidence="2" id="KW-0472">Membrane</keyword>
<protein>
    <submittedName>
        <fullName evidence="3">Uncharacterized protein</fullName>
    </submittedName>
</protein>
<proteinExistence type="predicted"/>
<gene>
    <name evidence="3" type="ORF">BDP27DRAFT_1316876</name>
</gene>
<feature type="transmembrane region" description="Helical" evidence="2">
    <location>
        <begin position="207"/>
        <end position="231"/>
    </location>
</feature>